<dbReference type="InterPro" id="IPR025339">
    <property type="entry name" value="DUF4245"/>
</dbReference>
<evidence type="ECO:0000256" key="1">
    <source>
        <dbReference type="SAM" id="Phobius"/>
    </source>
</evidence>
<organism evidence="2 3">
    <name type="scientific">Streptomyces paludis</name>
    <dbReference type="NCBI Taxonomy" id="2282738"/>
    <lineage>
        <taxon>Bacteria</taxon>
        <taxon>Bacillati</taxon>
        <taxon>Actinomycetota</taxon>
        <taxon>Actinomycetes</taxon>
        <taxon>Kitasatosporales</taxon>
        <taxon>Streptomycetaceae</taxon>
        <taxon>Streptomyces</taxon>
    </lineage>
</organism>
<protein>
    <submittedName>
        <fullName evidence="2">DUF4245 domain-containing protein</fullName>
    </submittedName>
</protein>
<keyword evidence="3" id="KW-1185">Reference proteome</keyword>
<dbReference type="EMBL" id="CP031194">
    <property type="protein sequence ID" value="AXG80046.1"/>
    <property type="molecule type" value="Genomic_DNA"/>
</dbReference>
<dbReference type="KEGG" id="spad:DVK44_22985"/>
<dbReference type="OrthoDB" id="5146801at2"/>
<feature type="transmembrane region" description="Helical" evidence="1">
    <location>
        <begin position="12"/>
        <end position="31"/>
    </location>
</feature>
<evidence type="ECO:0000313" key="2">
    <source>
        <dbReference type="EMBL" id="AXG80046.1"/>
    </source>
</evidence>
<proteinExistence type="predicted"/>
<dbReference type="AlphaFoldDB" id="A0A345HTM2"/>
<dbReference type="Proteomes" id="UP000253868">
    <property type="component" value="Chromosome"/>
</dbReference>
<reference evidence="3" key="1">
    <citation type="submission" date="2018-07" db="EMBL/GenBank/DDBJ databases">
        <authorList>
            <person name="Zhao J."/>
        </authorList>
    </citation>
    <scope>NUCLEOTIDE SEQUENCE [LARGE SCALE GENOMIC DNA]</scope>
    <source>
        <strain evidence="3">GSSD-12</strain>
    </source>
</reference>
<keyword evidence="1" id="KW-1133">Transmembrane helix</keyword>
<evidence type="ECO:0000313" key="3">
    <source>
        <dbReference type="Proteomes" id="UP000253868"/>
    </source>
</evidence>
<gene>
    <name evidence="2" type="ORF">DVK44_22985</name>
</gene>
<name>A0A345HTM2_9ACTN</name>
<dbReference type="Pfam" id="PF14030">
    <property type="entry name" value="DUF4245"/>
    <property type="match status" value="1"/>
</dbReference>
<sequence>MAGMRGRQTVRDMFLSMAVIGLVVAAIYMFIPHDDKGDPVRAVDYRVELATARRAAPYPVVAPAELAGEWKPTSVTYKRQSGDAWHLGFLDPDGEYVAVEQSTAPPKKYVHDVTQKAVDTGETQRVAGEEWQRWEGPKYSALVRPGDAVTTVVTGTASYERLAEMAAALETGDDG</sequence>
<accession>A0A345HTM2</accession>
<keyword evidence="1" id="KW-0472">Membrane</keyword>
<keyword evidence="1" id="KW-0812">Transmembrane</keyword>